<dbReference type="PROSITE" id="PS51257">
    <property type="entry name" value="PROKAR_LIPOPROTEIN"/>
    <property type="match status" value="1"/>
</dbReference>
<dbReference type="KEGG" id="nia:A8C56_04525"/>
<evidence type="ECO:0000313" key="2">
    <source>
        <dbReference type="Proteomes" id="UP000077667"/>
    </source>
</evidence>
<proteinExistence type="predicted"/>
<sequence length="181" mass="21171">MKYSFFILVILFTSCETISRIKKQDINPITNEFAGTYDNKPYFIRAKYGVTNSDSSITAVKLFDTSKTRRADLDHIRINFNTKGWLNLSYKDTSVFQPLLLNGRFSRQGYYEIYFNKKKIEIPPVVHFLFSTHNINRLRIYQTKNKDLVICEYDFVSGNLLFAGGEGPDKKQFFFHRAGMQ</sequence>
<accession>A0A1A9I0U6</accession>
<dbReference type="OrthoDB" id="1443330at2"/>
<dbReference type="RefSeq" id="WP_067752601.1">
    <property type="nucleotide sequence ID" value="NZ_CP015772.1"/>
</dbReference>
<reference evidence="1 2" key="1">
    <citation type="submission" date="2016-05" db="EMBL/GenBank/DDBJ databases">
        <title>Niabella ginsenosidivorans BS26 whole genome sequencing.</title>
        <authorList>
            <person name="Im W.T."/>
            <person name="Siddiqi M.Z."/>
        </authorList>
    </citation>
    <scope>NUCLEOTIDE SEQUENCE [LARGE SCALE GENOMIC DNA]</scope>
    <source>
        <strain evidence="1 2">BS26</strain>
    </source>
</reference>
<protein>
    <recommendedName>
        <fullName evidence="3">Lipoprotein</fullName>
    </recommendedName>
</protein>
<dbReference type="EMBL" id="CP015772">
    <property type="protein sequence ID" value="ANH80341.1"/>
    <property type="molecule type" value="Genomic_DNA"/>
</dbReference>
<gene>
    <name evidence="1" type="ORF">A8C56_04525</name>
</gene>
<keyword evidence="2" id="KW-1185">Reference proteome</keyword>
<evidence type="ECO:0008006" key="3">
    <source>
        <dbReference type="Google" id="ProtNLM"/>
    </source>
</evidence>
<organism evidence="1 2">
    <name type="scientific">Niabella ginsenosidivorans</name>
    <dbReference type="NCBI Taxonomy" id="1176587"/>
    <lineage>
        <taxon>Bacteria</taxon>
        <taxon>Pseudomonadati</taxon>
        <taxon>Bacteroidota</taxon>
        <taxon>Chitinophagia</taxon>
        <taxon>Chitinophagales</taxon>
        <taxon>Chitinophagaceae</taxon>
        <taxon>Niabella</taxon>
    </lineage>
</organism>
<dbReference type="AlphaFoldDB" id="A0A1A9I0U6"/>
<evidence type="ECO:0000313" key="1">
    <source>
        <dbReference type="EMBL" id="ANH80341.1"/>
    </source>
</evidence>
<dbReference type="STRING" id="1176587.A8C56_04525"/>
<name>A0A1A9I0U6_9BACT</name>
<dbReference type="Proteomes" id="UP000077667">
    <property type="component" value="Chromosome"/>
</dbReference>